<sequence>MKILFNILKLFKIRHKIWLIFYTLTLSFLLSLLFHSKFTNSFELDSSDSFDLFTNLFVRPQSPALLTASTSPILKKKHGCNVGCTTIIVIAVILISFCLTYIIHELICKEKRLNIFKQRKLKDVESGRDSFEEWEKEIKLERQQIINEKKKKRMLYIQNQLPTIYEEYETVASLL</sequence>
<evidence type="ECO:0000313" key="3">
    <source>
        <dbReference type="Proteomes" id="UP000265703"/>
    </source>
</evidence>
<dbReference type="Proteomes" id="UP000265703">
    <property type="component" value="Unassembled WGS sequence"/>
</dbReference>
<accession>A0A397TLZ1</accession>
<name>A0A397TLZ1_9GLOM</name>
<keyword evidence="1" id="KW-0812">Transmembrane</keyword>
<keyword evidence="1" id="KW-1133">Transmembrane helix</keyword>
<comment type="caution">
    <text evidence="2">The sequence shown here is derived from an EMBL/GenBank/DDBJ whole genome shotgun (WGS) entry which is preliminary data.</text>
</comment>
<organism evidence="2 3">
    <name type="scientific">Glomus cerebriforme</name>
    <dbReference type="NCBI Taxonomy" id="658196"/>
    <lineage>
        <taxon>Eukaryota</taxon>
        <taxon>Fungi</taxon>
        <taxon>Fungi incertae sedis</taxon>
        <taxon>Mucoromycota</taxon>
        <taxon>Glomeromycotina</taxon>
        <taxon>Glomeromycetes</taxon>
        <taxon>Glomerales</taxon>
        <taxon>Glomeraceae</taxon>
        <taxon>Glomus</taxon>
    </lineage>
</organism>
<protein>
    <recommendedName>
        <fullName evidence="4">Transmembrane protein</fullName>
    </recommendedName>
</protein>
<dbReference type="EMBL" id="QKYT01000006">
    <property type="protein sequence ID" value="RIA99223.1"/>
    <property type="molecule type" value="Genomic_DNA"/>
</dbReference>
<keyword evidence="1" id="KW-0472">Membrane</keyword>
<dbReference type="OrthoDB" id="2426763at2759"/>
<feature type="transmembrane region" description="Helical" evidence="1">
    <location>
        <begin position="87"/>
        <end position="107"/>
    </location>
</feature>
<evidence type="ECO:0008006" key="4">
    <source>
        <dbReference type="Google" id="ProtNLM"/>
    </source>
</evidence>
<dbReference type="AlphaFoldDB" id="A0A397TLZ1"/>
<evidence type="ECO:0000256" key="1">
    <source>
        <dbReference type="SAM" id="Phobius"/>
    </source>
</evidence>
<evidence type="ECO:0000313" key="2">
    <source>
        <dbReference type="EMBL" id="RIA99223.1"/>
    </source>
</evidence>
<gene>
    <name evidence="2" type="ORF">C1645_747650</name>
</gene>
<reference evidence="2 3" key="1">
    <citation type="submission" date="2018-06" db="EMBL/GenBank/DDBJ databases">
        <title>Comparative genomics reveals the genomic features of Rhizophagus irregularis, R. cerebriforme, R. diaphanum and Gigaspora rosea, and their symbiotic lifestyle signature.</title>
        <authorList>
            <person name="Morin E."/>
            <person name="San Clemente H."/>
            <person name="Chen E.C.H."/>
            <person name="De La Providencia I."/>
            <person name="Hainaut M."/>
            <person name="Kuo A."/>
            <person name="Kohler A."/>
            <person name="Murat C."/>
            <person name="Tang N."/>
            <person name="Roy S."/>
            <person name="Loubradou J."/>
            <person name="Henrissat B."/>
            <person name="Grigoriev I.V."/>
            <person name="Corradi N."/>
            <person name="Roux C."/>
            <person name="Martin F.M."/>
        </authorList>
    </citation>
    <scope>NUCLEOTIDE SEQUENCE [LARGE SCALE GENOMIC DNA]</scope>
    <source>
        <strain evidence="2 3">DAOM 227022</strain>
    </source>
</reference>
<proteinExistence type="predicted"/>
<keyword evidence="3" id="KW-1185">Reference proteome</keyword>
<feature type="transmembrane region" description="Helical" evidence="1">
    <location>
        <begin position="17"/>
        <end position="35"/>
    </location>
</feature>